<keyword evidence="1" id="KW-0812">Transmembrane</keyword>
<evidence type="ECO:0000313" key="3">
    <source>
        <dbReference type="Proteomes" id="UP001186944"/>
    </source>
</evidence>
<gene>
    <name evidence="2" type="ORF">FSP39_024919</name>
</gene>
<keyword evidence="1" id="KW-1133">Transmembrane helix</keyword>
<comment type="caution">
    <text evidence="2">The sequence shown here is derived from an EMBL/GenBank/DDBJ whole genome shotgun (WGS) entry which is preliminary data.</text>
</comment>
<dbReference type="Gene3D" id="3.30.40.10">
    <property type="entry name" value="Zinc/RING finger domain, C3HC4 (zinc finger)"/>
    <property type="match status" value="1"/>
</dbReference>
<dbReference type="Proteomes" id="UP001186944">
    <property type="component" value="Unassembled WGS sequence"/>
</dbReference>
<name>A0AA88YID5_PINIB</name>
<dbReference type="SUPFAM" id="SSF57850">
    <property type="entry name" value="RING/U-box"/>
    <property type="match status" value="1"/>
</dbReference>
<keyword evidence="3" id="KW-1185">Reference proteome</keyword>
<accession>A0AA88YID5</accession>
<protein>
    <recommendedName>
        <fullName evidence="4">RING-type domain-containing protein</fullName>
    </recommendedName>
</protein>
<dbReference type="CDD" id="cd16448">
    <property type="entry name" value="RING-H2"/>
    <property type="match status" value="1"/>
</dbReference>
<proteinExistence type="predicted"/>
<dbReference type="AlphaFoldDB" id="A0AA88YID5"/>
<sequence length="204" mass="23362">MDTNIFAYLCLFITAPDPPAWTTVVIFCQKYYKDVLVANNKVFRIINANTIELQNDSTESSMCPVFEMSTIVFVIAFVLVMFWYCFNLQAKSIGRPSNFVVDPNLLSPDTSGNVRYTCASPLLKSEHMDHTFQTVKPEDLPEVFHKPCIMKWFLSNQHRTCPVCRSCQLPASRLLVITILPQNVSQSQRPYRISQVNVDWSPIL</sequence>
<dbReference type="EMBL" id="VSWD01000004">
    <property type="protein sequence ID" value="KAK3105422.1"/>
    <property type="molecule type" value="Genomic_DNA"/>
</dbReference>
<organism evidence="2 3">
    <name type="scientific">Pinctada imbricata</name>
    <name type="common">Atlantic pearl-oyster</name>
    <name type="synonym">Pinctada martensii</name>
    <dbReference type="NCBI Taxonomy" id="66713"/>
    <lineage>
        <taxon>Eukaryota</taxon>
        <taxon>Metazoa</taxon>
        <taxon>Spiralia</taxon>
        <taxon>Lophotrochozoa</taxon>
        <taxon>Mollusca</taxon>
        <taxon>Bivalvia</taxon>
        <taxon>Autobranchia</taxon>
        <taxon>Pteriomorphia</taxon>
        <taxon>Pterioida</taxon>
        <taxon>Pterioidea</taxon>
        <taxon>Pteriidae</taxon>
        <taxon>Pinctada</taxon>
    </lineage>
</organism>
<dbReference type="InterPro" id="IPR013083">
    <property type="entry name" value="Znf_RING/FYVE/PHD"/>
</dbReference>
<evidence type="ECO:0000313" key="2">
    <source>
        <dbReference type="EMBL" id="KAK3105422.1"/>
    </source>
</evidence>
<feature type="transmembrane region" description="Helical" evidence="1">
    <location>
        <begin position="65"/>
        <end position="86"/>
    </location>
</feature>
<keyword evidence="1" id="KW-0472">Membrane</keyword>
<evidence type="ECO:0000256" key="1">
    <source>
        <dbReference type="SAM" id="Phobius"/>
    </source>
</evidence>
<evidence type="ECO:0008006" key="4">
    <source>
        <dbReference type="Google" id="ProtNLM"/>
    </source>
</evidence>
<reference evidence="2" key="1">
    <citation type="submission" date="2019-08" db="EMBL/GenBank/DDBJ databases">
        <title>The improved chromosome-level genome for the pearl oyster Pinctada fucata martensii using PacBio sequencing and Hi-C.</title>
        <authorList>
            <person name="Zheng Z."/>
        </authorList>
    </citation>
    <scope>NUCLEOTIDE SEQUENCE</scope>
    <source>
        <strain evidence="2">ZZ-2019</strain>
        <tissue evidence="2">Adductor muscle</tissue>
    </source>
</reference>